<keyword evidence="1" id="KW-0175">Coiled coil</keyword>
<dbReference type="Proteomes" id="UP000187209">
    <property type="component" value="Unassembled WGS sequence"/>
</dbReference>
<sequence length="308" mass="36106">MELNCSIANCPGEVIWQCTCPEKFKFCQSHIKNHSRAKKCFAENIQDKYLVTMAKKYKNALSHLESYYLKLVQVMAVEINKCLEDNINCIKRKKNEISNFILNQQIDQANDIINWANTLIALQREKEKKQYSLILRKLLGIDNESLEIVTDAEKLETDLKYITKKFEDACAKIKGSEAELKGSQEKNKKLVDEFNYEKNSSAQEKKMLEKKNSKLCKDLRNLQEILRSAVKRNEEMNDFILFEEFKSIRKLENLSSMSQEQMKSSLAQMNLQYFQRDFIEGNYCIIKVFITNENNYIFICKVKADCKN</sequence>
<protein>
    <submittedName>
        <fullName evidence="2">Uncharacterized protein</fullName>
    </submittedName>
</protein>
<evidence type="ECO:0000256" key="1">
    <source>
        <dbReference type="SAM" id="Coils"/>
    </source>
</evidence>
<reference evidence="2 3" key="1">
    <citation type="submission" date="2016-11" db="EMBL/GenBank/DDBJ databases">
        <title>The macronuclear genome of Stentor coeruleus: a giant cell with tiny introns.</title>
        <authorList>
            <person name="Slabodnick M."/>
            <person name="Ruby J.G."/>
            <person name="Reiff S.B."/>
            <person name="Swart E.C."/>
            <person name="Gosai S."/>
            <person name="Prabakaran S."/>
            <person name="Witkowska E."/>
            <person name="Larue G.E."/>
            <person name="Fisher S."/>
            <person name="Freeman R.M."/>
            <person name="Gunawardena J."/>
            <person name="Chu W."/>
            <person name="Stover N.A."/>
            <person name="Gregory B.D."/>
            <person name="Nowacki M."/>
            <person name="Derisi J."/>
            <person name="Roy S.W."/>
            <person name="Marshall W.F."/>
            <person name="Sood P."/>
        </authorList>
    </citation>
    <scope>NUCLEOTIDE SEQUENCE [LARGE SCALE GENOMIC DNA]</scope>
    <source>
        <strain evidence="2">WM001</strain>
    </source>
</reference>
<name>A0A1R2AKX8_9CILI</name>
<gene>
    <name evidence="2" type="ORF">SteCoe_38910</name>
</gene>
<proteinExistence type="predicted"/>
<dbReference type="EMBL" id="MPUH01002374">
    <property type="protein sequence ID" value="OMJ65177.1"/>
    <property type="molecule type" value="Genomic_DNA"/>
</dbReference>
<evidence type="ECO:0000313" key="3">
    <source>
        <dbReference type="Proteomes" id="UP000187209"/>
    </source>
</evidence>
<keyword evidence="3" id="KW-1185">Reference proteome</keyword>
<feature type="coiled-coil region" evidence="1">
    <location>
        <begin position="173"/>
        <end position="225"/>
    </location>
</feature>
<comment type="caution">
    <text evidence="2">The sequence shown here is derived from an EMBL/GenBank/DDBJ whole genome shotgun (WGS) entry which is preliminary data.</text>
</comment>
<evidence type="ECO:0000313" key="2">
    <source>
        <dbReference type="EMBL" id="OMJ65177.1"/>
    </source>
</evidence>
<dbReference type="AlphaFoldDB" id="A0A1R2AKX8"/>
<accession>A0A1R2AKX8</accession>
<organism evidence="2 3">
    <name type="scientific">Stentor coeruleus</name>
    <dbReference type="NCBI Taxonomy" id="5963"/>
    <lineage>
        <taxon>Eukaryota</taxon>
        <taxon>Sar</taxon>
        <taxon>Alveolata</taxon>
        <taxon>Ciliophora</taxon>
        <taxon>Postciliodesmatophora</taxon>
        <taxon>Heterotrichea</taxon>
        <taxon>Heterotrichida</taxon>
        <taxon>Stentoridae</taxon>
        <taxon>Stentor</taxon>
    </lineage>
</organism>